<dbReference type="PANTHER" id="PTHR46426:SF1">
    <property type="entry name" value="PROTEIN DISULFIDE-ISOMERASE TMX3"/>
    <property type="match status" value="1"/>
</dbReference>
<feature type="chain" id="PRO_5041960890" description="Thioredoxin domain-containing protein" evidence="7">
    <location>
        <begin position="20"/>
        <end position="430"/>
    </location>
</feature>
<dbReference type="Gene3D" id="3.40.30.10">
    <property type="entry name" value="Glutaredoxin"/>
    <property type="match status" value="1"/>
</dbReference>
<dbReference type="InterPro" id="IPR036249">
    <property type="entry name" value="Thioredoxin-like_sf"/>
</dbReference>
<organism evidence="9 10">
    <name type="scientific">Petrolisthes manimaculis</name>
    <dbReference type="NCBI Taxonomy" id="1843537"/>
    <lineage>
        <taxon>Eukaryota</taxon>
        <taxon>Metazoa</taxon>
        <taxon>Ecdysozoa</taxon>
        <taxon>Arthropoda</taxon>
        <taxon>Crustacea</taxon>
        <taxon>Multicrustacea</taxon>
        <taxon>Malacostraca</taxon>
        <taxon>Eumalacostraca</taxon>
        <taxon>Eucarida</taxon>
        <taxon>Decapoda</taxon>
        <taxon>Pleocyemata</taxon>
        <taxon>Anomura</taxon>
        <taxon>Galatheoidea</taxon>
        <taxon>Porcellanidae</taxon>
        <taxon>Petrolisthes</taxon>
    </lineage>
</organism>
<dbReference type="Pfam" id="PF13848">
    <property type="entry name" value="Thioredoxin_6"/>
    <property type="match status" value="1"/>
</dbReference>
<dbReference type="InterPro" id="IPR017937">
    <property type="entry name" value="Thioredoxin_CS"/>
</dbReference>
<evidence type="ECO:0000256" key="7">
    <source>
        <dbReference type="SAM" id="SignalP"/>
    </source>
</evidence>
<proteinExistence type="predicted"/>
<dbReference type="PROSITE" id="PS00194">
    <property type="entry name" value="THIOREDOXIN_1"/>
    <property type="match status" value="1"/>
</dbReference>
<dbReference type="AlphaFoldDB" id="A0AAE1TXE8"/>
<accession>A0AAE1TXE8</accession>
<evidence type="ECO:0000256" key="2">
    <source>
        <dbReference type="ARBA" id="ARBA00022692"/>
    </source>
</evidence>
<evidence type="ECO:0000256" key="4">
    <source>
        <dbReference type="ARBA" id="ARBA00023136"/>
    </source>
</evidence>
<sequence>MDGIKLLSLLAGVLCLGGATKVLELSDRFLELRGDSKWLVMFYAPWCGHCKKLEPIWNHVAHALYGTDIRVGRVDCTRFTAVATEFTIKGFPTILYIQGDERHMYRGDRTKDEIVGFGVRMSAPAVQHLDSHQDLHDTVTRDRLFFLYAGAQEGSLWESYKSQADEMRTLHFFYHIKSDCMEDHYTLESNPAVMVFKDNKHYYFPTPQDTDNQTLLNNTLADWLNHERFFLYPKITHGNLAQLWKLKKYLVITVVKESKIGTITTDEDVEDYVDGYKFKDMVESVIQNNREKYHNHFQFGWTGTPDLANSIAMERLPLPSLLVVNATTLHHHMPEDPAKHLTPEAIQLFLDAVLAQNAPAYGGDSWPVRAFRMYYNARSSLEDMWLGNPVLTAVLFGLPLGFLSLICYSIWCSDILDADDEEEEHHEKKE</sequence>
<evidence type="ECO:0000259" key="8">
    <source>
        <dbReference type="PROSITE" id="PS51352"/>
    </source>
</evidence>
<feature type="signal peptide" evidence="7">
    <location>
        <begin position="1"/>
        <end position="19"/>
    </location>
</feature>
<keyword evidence="3 6" id="KW-1133">Transmembrane helix</keyword>
<keyword evidence="10" id="KW-1185">Reference proteome</keyword>
<dbReference type="EMBL" id="JAWZYT010003390">
    <property type="protein sequence ID" value="KAK4298640.1"/>
    <property type="molecule type" value="Genomic_DNA"/>
</dbReference>
<dbReference type="InterPro" id="IPR013766">
    <property type="entry name" value="Thioredoxin_domain"/>
</dbReference>
<dbReference type="GO" id="GO:0005789">
    <property type="term" value="C:endoplasmic reticulum membrane"/>
    <property type="evidence" value="ECO:0007669"/>
    <property type="project" value="UniProtKB-SubCell"/>
</dbReference>
<feature type="domain" description="Thioredoxin" evidence="8">
    <location>
        <begin position="1"/>
        <end position="123"/>
    </location>
</feature>
<name>A0AAE1TXE8_9EUCA</name>
<dbReference type="PANTHER" id="PTHR46426">
    <property type="entry name" value="PROTEIN DISULFIDE-ISOMERASE TMX3"/>
    <property type="match status" value="1"/>
</dbReference>
<keyword evidence="4 6" id="KW-0472">Membrane</keyword>
<feature type="transmembrane region" description="Helical" evidence="6">
    <location>
        <begin position="390"/>
        <end position="411"/>
    </location>
</feature>
<evidence type="ECO:0000256" key="5">
    <source>
        <dbReference type="ARBA" id="ARBA00045246"/>
    </source>
</evidence>
<keyword evidence="7" id="KW-0732">Signal</keyword>
<dbReference type="PRINTS" id="PR00421">
    <property type="entry name" value="THIOREDOXIN"/>
</dbReference>
<dbReference type="SUPFAM" id="SSF52833">
    <property type="entry name" value="Thioredoxin-like"/>
    <property type="match status" value="1"/>
</dbReference>
<evidence type="ECO:0000313" key="10">
    <source>
        <dbReference type="Proteomes" id="UP001292094"/>
    </source>
</evidence>
<dbReference type="PROSITE" id="PS51352">
    <property type="entry name" value="THIOREDOXIN_2"/>
    <property type="match status" value="1"/>
</dbReference>
<reference evidence="9" key="1">
    <citation type="submission" date="2023-11" db="EMBL/GenBank/DDBJ databases">
        <title>Genome assemblies of two species of porcelain crab, Petrolisthes cinctipes and Petrolisthes manimaculis (Anomura: Porcellanidae).</title>
        <authorList>
            <person name="Angst P."/>
        </authorList>
    </citation>
    <scope>NUCLEOTIDE SEQUENCE</scope>
    <source>
        <strain evidence="9">PB745_02</strain>
        <tissue evidence="9">Gill</tissue>
    </source>
</reference>
<dbReference type="Proteomes" id="UP001292094">
    <property type="component" value="Unassembled WGS sequence"/>
</dbReference>
<dbReference type="InterPro" id="IPR052250">
    <property type="entry name" value="PDI_TMX3"/>
</dbReference>
<evidence type="ECO:0000256" key="6">
    <source>
        <dbReference type="SAM" id="Phobius"/>
    </source>
</evidence>
<gene>
    <name evidence="9" type="ORF">Pmani_029032</name>
</gene>
<keyword evidence="2 6" id="KW-0812">Transmembrane</keyword>
<evidence type="ECO:0000313" key="9">
    <source>
        <dbReference type="EMBL" id="KAK4298640.1"/>
    </source>
</evidence>
<comment type="subcellular location">
    <subcellularLocation>
        <location evidence="1">Endoplasmic reticulum membrane</location>
        <topology evidence="1">Single-pass membrane protein</topology>
    </subcellularLocation>
</comment>
<evidence type="ECO:0000256" key="1">
    <source>
        <dbReference type="ARBA" id="ARBA00004389"/>
    </source>
</evidence>
<protein>
    <recommendedName>
        <fullName evidence="8">Thioredoxin domain-containing protein</fullName>
    </recommendedName>
</protein>
<comment type="function">
    <text evidence="5">Probable disulfide isomerase, which participates in the folding of proteins containing disulfide bonds. May act as a dithiol oxidase. Acts as a regulator of endoplasmic reticulum-mitochondria contact sites via its ability to regulate redox signals.</text>
</comment>
<evidence type="ECO:0000256" key="3">
    <source>
        <dbReference type="ARBA" id="ARBA00022989"/>
    </source>
</evidence>
<dbReference type="Pfam" id="PF00085">
    <property type="entry name" value="Thioredoxin"/>
    <property type="match status" value="1"/>
</dbReference>
<comment type="caution">
    <text evidence="9">The sequence shown here is derived from an EMBL/GenBank/DDBJ whole genome shotgun (WGS) entry which is preliminary data.</text>
</comment>